<dbReference type="OrthoDB" id="1412480at2"/>
<organism evidence="1 2">
    <name type="scientific">Sediminicola luteus</name>
    <dbReference type="NCBI Taxonomy" id="319238"/>
    <lineage>
        <taxon>Bacteria</taxon>
        <taxon>Pseudomonadati</taxon>
        <taxon>Bacteroidota</taxon>
        <taxon>Flavobacteriia</taxon>
        <taxon>Flavobacteriales</taxon>
        <taxon>Flavobacteriaceae</taxon>
        <taxon>Sediminicola</taxon>
    </lineage>
</organism>
<evidence type="ECO:0000313" key="1">
    <source>
        <dbReference type="EMBL" id="PCE65993.1"/>
    </source>
</evidence>
<accession>A0A2A4GC15</accession>
<evidence type="ECO:0000313" key="2">
    <source>
        <dbReference type="Proteomes" id="UP000219559"/>
    </source>
</evidence>
<dbReference type="Proteomes" id="UP000219559">
    <property type="component" value="Unassembled WGS sequence"/>
</dbReference>
<evidence type="ECO:0008006" key="3">
    <source>
        <dbReference type="Google" id="ProtNLM"/>
    </source>
</evidence>
<reference evidence="1 2" key="1">
    <citation type="submission" date="2017-04" db="EMBL/GenBank/DDBJ databases">
        <title>A new member of the family Flavobacteriaceae isolated from ascidians.</title>
        <authorList>
            <person name="Chen L."/>
        </authorList>
    </citation>
    <scope>NUCLEOTIDE SEQUENCE [LARGE SCALE GENOMIC DNA]</scope>
    <source>
        <strain evidence="1 2">HQA918</strain>
    </source>
</reference>
<protein>
    <recommendedName>
        <fullName evidence="3">AsmA-like C-terminal domain-containing protein</fullName>
    </recommendedName>
</protein>
<comment type="caution">
    <text evidence="1">The sequence shown here is derived from an EMBL/GenBank/DDBJ whole genome shotgun (WGS) entry which is preliminary data.</text>
</comment>
<name>A0A2A4GC15_9FLAO</name>
<keyword evidence="2" id="KW-1185">Reference proteome</keyword>
<proteinExistence type="predicted"/>
<dbReference type="RefSeq" id="WP_097441517.1">
    <property type="nucleotide sequence ID" value="NZ_NBWU01000001.1"/>
</dbReference>
<dbReference type="EMBL" id="NBWU01000001">
    <property type="protein sequence ID" value="PCE65993.1"/>
    <property type="molecule type" value="Genomic_DNA"/>
</dbReference>
<sequence length="549" mass="61617">MAIKLSKKFWLLGGLVLVLVLVAVNALVSRTLEKKLTDFIVENPSGWYSAEVGQVRFRLLRGLLEVDDVVIHPKTETLDSVTSRTKALTDIRMRSLRISGIHILKALIQSKIEVEELLFDGLQIQTYRNGNFKKADKKTGSLDLDAIPLGKMQGVRVDQIRFKALELAVMDLRDSSYLFRNDPLDIKTSGFEIIPNDADGFRMRSLQEQLKIGAVQVGMDRMHYNAGFSELVYDFAKGDLLVKDLVIDPQKSNQEMAALYPNSKDVVHVKLPEFKVHGLQLARMVRGHGVYIDSIGIHDLELQLYKDKGKPFHAAKTKKLPHLALQQMTDSLRIEKVKVQNASVLIQEKLAKRDTLLTIDISRIVAELNHITTITPLAQTPMRLNLDGVLMQKAPLELYMEFPLQKGYHDFSFRGSLGAAQLCLFDSALFPAIGLKVLEGDLDSMTFKGTANATASQGSMIMLYHDLEAHVFKVNSLEENKFLSWAVNTLVKKANPTRKKKARVAVMHFKRDPYKSVGNYLWKSILSGITNTMAPGGKTVKSPKKKPRP</sequence>
<dbReference type="AlphaFoldDB" id="A0A2A4GC15"/>
<gene>
    <name evidence="1" type="ORF">B7P33_01440</name>
</gene>